<evidence type="ECO:0000256" key="1">
    <source>
        <dbReference type="SAM" id="MobiDB-lite"/>
    </source>
</evidence>
<dbReference type="AlphaFoldDB" id="A0A2U9PB87"/>
<gene>
    <name evidence="2" type="ORF">DMT42_30715</name>
</gene>
<dbReference type="Proteomes" id="UP000247634">
    <property type="component" value="Chromosome"/>
</dbReference>
<protein>
    <submittedName>
        <fullName evidence="2">Uncharacterized protein</fullName>
    </submittedName>
</protein>
<dbReference type="EMBL" id="CP029788">
    <property type="protein sequence ID" value="AWT46238.1"/>
    <property type="molecule type" value="Genomic_DNA"/>
</dbReference>
<feature type="region of interest" description="Disordered" evidence="1">
    <location>
        <begin position="486"/>
        <end position="512"/>
    </location>
</feature>
<dbReference type="RefSeq" id="WP_110632521.1">
    <property type="nucleotide sequence ID" value="NZ_CP029788.1"/>
</dbReference>
<feature type="compositionally biased region" description="Low complexity" evidence="1">
    <location>
        <begin position="491"/>
        <end position="503"/>
    </location>
</feature>
<reference evidence="2 3" key="1">
    <citation type="submission" date="2018-06" db="EMBL/GenBank/DDBJ databases">
        <title>The complete genome sequence of a nosiheptide producer Streptomyces actuosus ATCC 25421: deducing the ability of producing a new class III lantibiotics.</title>
        <authorList>
            <person name="Liu W."/>
            <person name="Sun F."/>
            <person name="Hu Y."/>
        </authorList>
    </citation>
    <scope>NUCLEOTIDE SEQUENCE [LARGE SCALE GENOMIC DNA]</scope>
    <source>
        <strain evidence="2 3">ATCC 25421</strain>
    </source>
</reference>
<keyword evidence="3" id="KW-1185">Reference proteome</keyword>
<dbReference type="KEGG" id="sact:DMT42_30715"/>
<evidence type="ECO:0000313" key="3">
    <source>
        <dbReference type="Proteomes" id="UP000247634"/>
    </source>
</evidence>
<sequence length="512" mass="57063">MTDVDSSDGLMTPIRPEQLDPGAVIAQSLDNQWVPAPLARKMIERGESLDDVARQRLTDVRAEYFRSLINASQVVVNRAYFYNNDAITVDLMEEGEARQAHRRLLASGAIVPFLLTERHPAEEPPAHLHVRQAGFTAWQETLAGLPAGDRVRCVRMSWDDPDDDRENRERSRTRLFQPFAEKVQGLTAKDIDILAAQVGVRPRDADRFGQRLGEVVAFSNSLSVNRRQVVRNTLYEEFVSVPGSNVAEGRYDAGKPFAGEIKQLLDLIYSVNLADALGRYPLTPVGSLRRVVLQEAREARATPGIVQDPEQLLTFLRRQTFAAVQDHLTPAAVNGLALQDIWRLRQTAAWNAYVRAFGALTASPEAFRDSVGEVFDCYVRLNSEILKLARERRQARPNPWRPVVEVVVTVGAAVFTAVSGDDFWEVAGAALPLAVSGSLSGSVQLVLRNRIHGRQEQRFAREIASVRLASAREWEQFHDLVRRLPGYRESAGPGPTGRAATTTQDNEDLPEY</sequence>
<organism evidence="2 3">
    <name type="scientific">Streptomyces actuosus</name>
    <dbReference type="NCBI Taxonomy" id="1885"/>
    <lineage>
        <taxon>Bacteria</taxon>
        <taxon>Bacillati</taxon>
        <taxon>Actinomycetota</taxon>
        <taxon>Actinomycetes</taxon>
        <taxon>Kitasatosporales</taxon>
        <taxon>Streptomycetaceae</taxon>
        <taxon>Streptomyces</taxon>
    </lineage>
</organism>
<name>A0A2U9PB87_STRAS</name>
<accession>A0A2U9PB87</accession>
<dbReference type="OrthoDB" id="3322815at2"/>
<proteinExistence type="predicted"/>
<evidence type="ECO:0000313" key="2">
    <source>
        <dbReference type="EMBL" id="AWT46238.1"/>
    </source>
</evidence>